<gene>
    <name evidence="1" type="ORF">SAMN04488502_1011218</name>
</gene>
<dbReference type="AlphaFoldDB" id="A0A1G9P3Z2"/>
<dbReference type="RefSeq" id="WP_092069627.1">
    <property type="nucleotide sequence ID" value="NZ_FNHB01000001.1"/>
</dbReference>
<dbReference type="Pfam" id="PF10127">
    <property type="entry name" value="RlaP"/>
    <property type="match status" value="1"/>
</dbReference>
<proteinExistence type="predicted"/>
<dbReference type="Proteomes" id="UP000214880">
    <property type="component" value="Unassembled WGS sequence"/>
</dbReference>
<name>A0A1G9P3Z2_9FIRM</name>
<protein>
    <submittedName>
        <fullName evidence="1">Predicted nucleotidyltransferase</fullName>
    </submittedName>
</protein>
<dbReference type="STRING" id="146817.SAMN04488502_1011218"/>
<sequence>MDIQNIRNKINSTEYDFLRKNKNLGDRIILLTTGGSYAYGTHVETSDTDIRGVAAERKEELLGLSNFEQFEDRVTDTVIYGLRKTINLALAGNPNILEMLGTREDHLLILTEEGKCLRDHADLFLSKRVIQSFGNYATAQLRRLQNALARDSYPQAVKEQHMLNSIQGQMHHFKQKYQQFMNEDIHLYIDKSNKEDYEAEIFMDINLKHYPLRDFKSIYSEMSNVVKDYSQLNHRNKKKDALKLNKHAMHLIRLLITGSEILQGKGIHTYRAAERDYLLEIRSGNFNYEEIFAAVDKLEAEFKYAAQNTVLPDEPNHKAAEELLICIYEKML</sequence>
<evidence type="ECO:0000313" key="1">
    <source>
        <dbReference type="EMBL" id="SDL93409.1"/>
    </source>
</evidence>
<dbReference type="GO" id="GO:0016740">
    <property type="term" value="F:transferase activity"/>
    <property type="evidence" value="ECO:0007669"/>
    <property type="project" value="UniProtKB-KW"/>
</dbReference>
<dbReference type="InterPro" id="IPR018775">
    <property type="entry name" value="RlaP"/>
</dbReference>
<accession>A0A1G9P3Z2</accession>
<keyword evidence="2" id="KW-1185">Reference proteome</keyword>
<evidence type="ECO:0000313" key="2">
    <source>
        <dbReference type="Proteomes" id="UP000214880"/>
    </source>
</evidence>
<dbReference type="EMBL" id="FNHB01000001">
    <property type="protein sequence ID" value="SDL93409.1"/>
    <property type="molecule type" value="Genomic_DNA"/>
</dbReference>
<dbReference type="PANTHER" id="PTHR34817">
    <property type="entry name" value="NUCLEOTIDYLTRANSFERASE"/>
    <property type="match status" value="1"/>
</dbReference>
<dbReference type="OrthoDB" id="569183at2"/>
<keyword evidence="1" id="KW-0808">Transferase</keyword>
<dbReference type="PANTHER" id="PTHR34817:SF1">
    <property type="entry name" value="NUCLEOTIDYLTRANSFERASE"/>
    <property type="match status" value="1"/>
</dbReference>
<organism evidence="1 2">
    <name type="scientific">Dendrosporobacter quercicolus</name>
    <dbReference type="NCBI Taxonomy" id="146817"/>
    <lineage>
        <taxon>Bacteria</taxon>
        <taxon>Bacillati</taxon>
        <taxon>Bacillota</taxon>
        <taxon>Negativicutes</taxon>
        <taxon>Selenomonadales</taxon>
        <taxon>Sporomusaceae</taxon>
        <taxon>Dendrosporobacter</taxon>
    </lineage>
</organism>
<reference evidence="1 2" key="1">
    <citation type="submission" date="2016-10" db="EMBL/GenBank/DDBJ databases">
        <authorList>
            <person name="de Groot N.N."/>
        </authorList>
    </citation>
    <scope>NUCLEOTIDE SEQUENCE [LARGE SCALE GENOMIC DNA]</scope>
    <source>
        <strain evidence="1 2">DSM 1736</strain>
    </source>
</reference>